<gene>
    <name evidence="2" type="ORF">BU26DRAFT_565764</name>
</gene>
<reference evidence="2" key="1">
    <citation type="journal article" date="2020" name="Stud. Mycol.">
        <title>101 Dothideomycetes genomes: a test case for predicting lifestyles and emergence of pathogens.</title>
        <authorList>
            <person name="Haridas S."/>
            <person name="Albert R."/>
            <person name="Binder M."/>
            <person name="Bloem J."/>
            <person name="Labutti K."/>
            <person name="Salamov A."/>
            <person name="Andreopoulos B."/>
            <person name="Baker S."/>
            <person name="Barry K."/>
            <person name="Bills G."/>
            <person name="Bluhm B."/>
            <person name="Cannon C."/>
            <person name="Castanera R."/>
            <person name="Culley D."/>
            <person name="Daum C."/>
            <person name="Ezra D."/>
            <person name="Gonzalez J."/>
            <person name="Henrissat B."/>
            <person name="Kuo A."/>
            <person name="Liang C."/>
            <person name="Lipzen A."/>
            <person name="Lutzoni F."/>
            <person name="Magnuson J."/>
            <person name="Mondo S."/>
            <person name="Nolan M."/>
            <person name="Ohm R."/>
            <person name="Pangilinan J."/>
            <person name="Park H.-J."/>
            <person name="Ramirez L."/>
            <person name="Alfaro M."/>
            <person name="Sun H."/>
            <person name="Tritt A."/>
            <person name="Yoshinaga Y."/>
            <person name="Zwiers L.-H."/>
            <person name="Turgeon B."/>
            <person name="Goodwin S."/>
            <person name="Spatafora J."/>
            <person name="Crous P."/>
            <person name="Grigoriev I."/>
        </authorList>
    </citation>
    <scope>NUCLEOTIDE SEQUENCE</scope>
    <source>
        <strain evidence="2">CBS 122368</strain>
    </source>
</reference>
<evidence type="ECO:0000313" key="3">
    <source>
        <dbReference type="Proteomes" id="UP000800094"/>
    </source>
</evidence>
<keyword evidence="3" id="KW-1185">Reference proteome</keyword>
<dbReference type="RefSeq" id="XP_033683365.1">
    <property type="nucleotide sequence ID" value="XM_033833431.1"/>
</dbReference>
<dbReference type="OrthoDB" id="3780398at2759"/>
<dbReference type="Proteomes" id="UP000800094">
    <property type="component" value="Unassembled WGS sequence"/>
</dbReference>
<feature type="chain" id="PRO_5025640638" evidence="1">
    <location>
        <begin position="27"/>
        <end position="146"/>
    </location>
</feature>
<evidence type="ECO:0000256" key="1">
    <source>
        <dbReference type="SAM" id="SignalP"/>
    </source>
</evidence>
<feature type="signal peptide" evidence="1">
    <location>
        <begin position="1"/>
        <end position="26"/>
    </location>
</feature>
<sequence length="146" mass="15300">MRFSTVFPILASGTSILAAAIAPSQSNTCFDMNKGTCLGHNANATAALVAITNACAKVSACTPGQTGHRRTTVTGIVKGFPYTATLYVGDQCGGVATWSQDACVGLFKDFVDTRCEAQYPAGDDLFELGYQRATCDQSFVSFNFGG</sequence>
<protein>
    <submittedName>
        <fullName evidence="2">Uncharacterized protein</fullName>
    </submittedName>
</protein>
<evidence type="ECO:0000313" key="2">
    <source>
        <dbReference type="EMBL" id="KAF2248361.1"/>
    </source>
</evidence>
<name>A0A6A6ID92_9PLEO</name>
<dbReference type="AlphaFoldDB" id="A0A6A6ID92"/>
<proteinExistence type="predicted"/>
<keyword evidence="1" id="KW-0732">Signal</keyword>
<accession>A0A6A6ID92</accession>
<dbReference type="EMBL" id="ML987196">
    <property type="protein sequence ID" value="KAF2248361.1"/>
    <property type="molecule type" value="Genomic_DNA"/>
</dbReference>
<dbReference type="GeneID" id="54586761"/>
<organism evidence="2 3">
    <name type="scientific">Trematosphaeria pertusa</name>
    <dbReference type="NCBI Taxonomy" id="390896"/>
    <lineage>
        <taxon>Eukaryota</taxon>
        <taxon>Fungi</taxon>
        <taxon>Dikarya</taxon>
        <taxon>Ascomycota</taxon>
        <taxon>Pezizomycotina</taxon>
        <taxon>Dothideomycetes</taxon>
        <taxon>Pleosporomycetidae</taxon>
        <taxon>Pleosporales</taxon>
        <taxon>Massarineae</taxon>
        <taxon>Trematosphaeriaceae</taxon>
        <taxon>Trematosphaeria</taxon>
    </lineage>
</organism>